<evidence type="ECO:0000256" key="1">
    <source>
        <dbReference type="SAM" id="Phobius"/>
    </source>
</evidence>
<feature type="transmembrane region" description="Helical" evidence="1">
    <location>
        <begin position="9"/>
        <end position="28"/>
    </location>
</feature>
<reference evidence="2" key="1">
    <citation type="submission" date="2020-05" db="EMBL/GenBank/DDBJ databases">
        <title>Genomic Encyclopedia of Type Strains, Phase IV (KMG-V): Genome sequencing to study the core and pangenomes of soil and plant-associated prokaryotes.</title>
        <authorList>
            <person name="Whitman W."/>
        </authorList>
    </citation>
    <scope>NUCLEOTIDE SEQUENCE</scope>
    <source>
        <strain evidence="2">16F</strain>
    </source>
</reference>
<feature type="transmembrane region" description="Helical" evidence="1">
    <location>
        <begin position="40"/>
        <end position="59"/>
    </location>
</feature>
<proteinExistence type="predicted"/>
<protein>
    <submittedName>
        <fullName evidence="2">Uncharacterized protein</fullName>
    </submittedName>
</protein>
<keyword evidence="1" id="KW-0812">Transmembrane</keyword>
<dbReference type="AlphaFoldDB" id="A0A8J8G6D3"/>
<gene>
    <name evidence="2" type="ORF">HNQ03_001148</name>
</gene>
<keyword evidence="1" id="KW-1133">Transmembrane helix</keyword>
<comment type="caution">
    <text evidence="2">The sequence shown here is derived from an EMBL/GenBank/DDBJ whole genome shotgun (WGS) entry which is preliminary data.</text>
</comment>
<accession>A0A8J8G6D3</accession>
<keyword evidence="3" id="KW-1185">Reference proteome</keyword>
<dbReference type="EMBL" id="JABSNO010000006">
    <property type="protein sequence ID" value="NRS92081.1"/>
    <property type="molecule type" value="Genomic_DNA"/>
</dbReference>
<keyword evidence="1" id="KW-0472">Membrane</keyword>
<sequence length="64" mass="7474">MKKRHQQKLVILSIALFILFNAPILLLFNSSQKAFGFPLIYAYLFIVWGSSSLMSFIIFKKFDE</sequence>
<name>A0A8J8G6D3_9FLAO</name>
<dbReference type="Proteomes" id="UP000610746">
    <property type="component" value="Unassembled WGS sequence"/>
</dbReference>
<evidence type="ECO:0000313" key="2">
    <source>
        <dbReference type="EMBL" id="NRS92081.1"/>
    </source>
</evidence>
<evidence type="ECO:0000313" key="3">
    <source>
        <dbReference type="Proteomes" id="UP000610746"/>
    </source>
</evidence>
<organism evidence="2 3">
    <name type="scientific">Frigoriflavimonas asaccharolytica</name>
    <dbReference type="NCBI Taxonomy" id="2735899"/>
    <lineage>
        <taxon>Bacteria</taxon>
        <taxon>Pseudomonadati</taxon>
        <taxon>Bacteroidota</taxon>
        <taxon>Flavobacteriia</taxon>
        <taxon>Flavobacteriales</taxon>
        <taxon>Weeksellaceae</taxon>
        <taxon>Frigoriflavimonas</taxon>
    </lineage>
</organism>